<dbReference type="EMBL" id="GBRH01275388">
    <property type="protein sequence ID" value="JAD22507.1"/>
    <property type="molecule type" value="Transcribed_RNA"/>
</dbReference>
<evidence type="ECO:0000313" key="1">
    <source>
        <dbReference type="EMBL" id="JAD22507.1"/>
    </source>
</evidence>
<reference evidence="1" key="2">
    <citation type="journal article" date="2015" name="Data Brief">
        <title>Shoot transcriptome of the giant reed, Arundo donax.</title>
        <authorList>
            <person name="Barrero R.A."/>
            <person name="Guerrero F.D."/>
            <person name="Moolhuijzen P."/>
            <person name="Goolsby J.A."/>
            <person name="Tidwell J."/>
            <person name="Bellgard S.E."/>
            <person name="Bellgard M.I."/>
        </authorList>
    </citation>
    <scope>NUCLEOTIDE SEQUENCE</scope>
    <source>
        <tissue evidence="1">Shoot tissue taken approximately 20 cm above the soil surface</tissue>
    </source>
</reference>
<proteinExistence type="predicted"/>
<reference evidence="1" key="1">
    <citation type="submission" date="2014-09" db="EMBL/GenBank/DDBJ databases">
        <authorList>
            <person name="Magalhaes I.L.F."/>
            <person name="Oliveira U."/>
            <person name="Santos F.R."/>
            <person name="Vidigal T.H.D.A."/>
            <person name="Brescovit A.D."/>
            <person name="Santos A.J."/>
        </authorList>
    </citation>
    <scope>NUCLEOTIDE SEQUENCE</scope>
    <source>
        <tissue evidence="1">Shoot tissue taken approximately 20 cm above the soil surface</tissue>
    </source>
</reference>
<protein>
    <submittedName>
        <fullName evidence="1">Uncharacterized protein</fullName>
    </submittedName>
</protein>
<dbReference type="AlphaFoldDB" id="A0A0A8YI01"/>
<organism evidence="1">
    <name type="scientific">Arundo donax</name>
    <name type="common">Giant reed</name>
    <name type="synonym">Donax arundinaceus</name>
    <dbReference type="NCBI Taxonomy" id="35708"/>
    <lineage>
        <taxon>Eukaryota</taxon>
        <taxon>Viridiplantae</taxon>
        <taxon>Streptophyta</taxon>
        <taxon>Embryophyta</taxon>
        <taxon>Tracheophyta</taxon>
        <taxon>Spermatophyta</taxon>
        <taxon>Magnoliopsida</taxon>
        <taxon>Liliopsida</taxon>
        <taxon>Poales</taxon>
        <taxon>Poaceae</taxon>
        <taxon>PACMAD clade</taxon>
        <taxon>Arundinoideae</taxon>
        <taxon>Arundineae</taxon>
        <taxon>Arundo</taxon>
    </lineage>
</organism>
<accession>A0A0A8YI01</accession>
<name>A0A0A8YI01_ARUDO</name>
<sequence length="71" mass="8505">MEYQQSQDPELQFIMFTIIKLDFIEYGKNKWIQQGYFGKHRAPRELINSDNSTLNRTAIWNLPEKLKSGRK</sequence>